<evidence type="ECO:0000256" key="5">
    <source>
        <dbReference type="ARBA" id="ARBA00023136"/>
    </source>
</evidence>
<dbReference type="Proteomes" id="UP000604046">
    <property type="component" value="Unassembled WGS sequence"/>
</dbReference>
<evidence type="ECO:0000313" key="7">
    <source>
        <dbReference type="EMBL" id="CAE7488487.1"/>
    </source>
</evidence>
<keyword evidence="4 6" id="KW-1133">Transmembrane helix</keyword>
<comment type="caution">
    <text evidence="7">The sequence shown here is derived from an EMBL/GenBank/DDBJ whole genome shotgun (WGS) entry which is preliminary data.</text>
</comment>
<dbReference type="PANTHER" id="PTHR12608:SF1">
    <property type="entry name" value="TRANSMEMBRANE PROTEIN 165"/>
    <property type="match status" value="1"/>
</dbReference>
<dbReference type="GO" id="GO:0016020">
    <property type="term" value="C:membrane"/>
    <property type="evidence" value="ECO:0007669"/>
    <property type="project" value="UniProtKB-SubCell"/>
</dbReference>
<dbReference type="EMBL" id="CAJNDS010002468">
    <property type="protein sequence ID" value="CAE7488487.1"/>
    <property type="molecule type" value="Genomic_DNA"/>
</dbReference>
<evidence type="ECO:0008006" key="9">
    <source>
        <dbReference type="Google" id="ProtNLM"/>
    </source>
</evidence>
<protein>
    <recommendedName>
        <fullName evidence="9">GDT1 family protein</fullName>
    </recommendedName>
</protein>
<evidence type="ECO:0000256" key="6">
    <source>
        <dbReference type="SAM" id="Phobius"/>
    </source>
</evidence>
<dbReference type="Pfam" id="PF01169">
    <property type="entry name" value="GDT1"/>
    <property type="match status" value="2"/>
</dbReference>
<accession>A0A812SMQ0</accession>
<comment type="subcellular location">
    <subcellularLocation>
        <location evidence="1">Membrane</location>
        <topology evidence="1">Multi-pass membrane protein</topology>
    </subcellularLocation>
</comment>
<proteinExistence type="inferred from homology"/>
<evidence type="ECO:0000256" key="3">
    <source>
        <dbReference type="ARBA" id="ARBA00022692"/>
    </source>
</evidence>
<feature type="transmembrane region" description="Helical" evidence="6">
    <location>
        <begin position="129"/>
        <end position="152"/>
    </location>
</feature>
<evidence type="ECO:0000256" key="2">
    <source>
        <dbReference type="ARBA" id="ARBA00009190"/>
    </source>
</evidence>
<evidence type="ECO:0000256" key="1">
    <source>
        <dbReference type="ARBA" id="ARBA00004141"/>
    </source>
</evidence>
<name>A0A812SMQ0_9DINO</name>
<sequence length="413" mass="44337">MDFSLGGLALLAGYRATLCKSEDSEQFDRAAIAYAYAEADPMYLVDRTLYRQAGHGVCQTGSALTSDVDDRGRAIDRTFDGSDLRRHDHFFDHRKTGMHGGHAGMHFGSPVLGERKAPIHHNWRKIQEAIGTLGVILFCLLLGSVAVVVAPWSQQNANAHLSILTGALQDGALPGTFSNQSAHEGKVLGQALAPMKKTLPDNLGVVLRSFSVVAVAELFDKTWFVALICAMNYGRSRAFLGAYAALVVHVLLAAVLGVAIAQLFPVQVLCFTTAAVFLLLALAYFIDFFGAGKDDDVIQERTGEAQEALQGGEEKRAQPWGDVILRVFIAVFIAEWGDRTQVAMVSLHSSAPWVPVCLGSMLAFLVLTLSAVLAASLLEGTKLSERLVSGLSACSFLLFAVLAVRDGISASRS</sequence>
<dbReference type="AlphaFoldDB" id="A0A812SMQ0"/>
<evidence type="ECO:0000256" key="4">
    <source>
        <dbReference type="ARBA" id="ARBA00022989"/>
    </source>
</evidence>
<feature type="transmembrane region" description="Helical" evidence="6">
    <location>
        <begin position="266"/>
        <end position="286"/>
    </location>
</feature>
<comment type="similarity">
    <text evidence="2">Belongs to the GDT1 family.</text>
</comment>
<keyword evidence="5 6" id="KW-0472">Membrane</keyword>
<dbReference type="InterPro" id="IPR001727">
    <property type="entry name" value="GDT1-like"/>
</dbReference>
<feature type="transmembrane region" description="Helical" evidence="6">
    <location>
        <begin position="387"/>
        <end position="404"/>
    </location>
</feature>
<feature type="transmembrane region" description="Helical" evidence="6">
    <location>
        <begin position="353"/>
        <end position="375"/>
    </location>
</feature>
<organism evidence="7 8">
    <name type="scientific">Symbiodinium natans</name>
    <dbReference type="NCBI Taxonomy" id="878477"/>
    <lineage>
        <taxon>Eukaryota</taxon>
        <taxon>Sar</taxon>
        <taxon>Alveolata</taxon>
        <taxon>Dinophyceae</taxon>
        <taxon>Suessiales</taxon>
        <taxon>Symbiodiniaceae</taxon>
        <taxon>Symbiodinium</taxon>
    </lineage>
</organism>
<gene>
    <name evidence="7" type="ORF">SNAT2548_LOCUS27395</name>
</gene>
<dbReference type="GO" id="GO:0046873">
    <property type="term" value="F:metal ion transmembrane transporter activity"/>
    <property type="evidence" value="ECO:0007669"/>
    <property type="project" value="InterPro"/>
</dbReference>
<dbReference type="PANTHER" id="PTHR12608">
    <property type="entry name" value="TRANSMEMBRANE PROTEIN HTP-1 RELATED"/>
    <property type="match status" value="1"/>
</dbReference>
<keyword evidence="3 6" id="KW-0812">Transmembrane</keyword>
<reference evidence="7" key="1">
    <citation type="submission" date="2021-02" db="EMBL/GenBank/DDBJ databases">
        <authorList>
            <person name="Dougan E. K."/>
            <person name="Rhodes N."/>
            <person name="Thang M."/>
            <person name="Chan C."/>
        </authorList>
    </citation>
    <scope>NUCLEOTIDE SEQUENCE</scope>
</reference>
<evidence type="ECO:0000313" key="8">
    <source>
        <dbReference type="Proteomes" id="UP000604046"/>
    </source>
</evidence>
<feature type="transmembrane region" description="Helical" evidence="6">
    <location>
        <begin position="240"/>
        <end position="260"/>
    </location>
</feature>
<keyword evidence="8" id="KW-1185">Reference proteome</keyword>